<gene>
    <name evidence="1" type="ORF">CD30_05790</name>
</gene>
<accession>A0A0A3J8Q0</accession>
<reference evidence="1 2" key="1">
    <citation type="submission" date="2014-02" db="EMBL/GenBank/DDBJ databases">
        <title>Draft genome sequence of Lysinibacillus massiliensis CCUG 49529.</title>
        <authorList>
            <person name="Zhang F."/>
            <person name="Wang G."/>
            <person name="Zhang L."/>
        </authorList>
    </citation>
    <scope>NUCLEOTIDE SEQUENCE [LARGE SCALE GENOMIC DNA]</scope>
    <source>
        <strain evidence="1 2">CCUG 49529</strain>
    </source>
</reference>
<dbReference type="eggNOG" id="COG2087">
    <property type="taxonomic scope" value="Bacteria"/>
</dbReference>
<dbReference type="InterPro" id="IPR003203">
    <property type="entry name" value="CobU/CobP"/>
</dbReference>
<dbReference type="RefSeq" id="WP_036173637.1">
    <property type="nucleotide sequence ID" value="NZ_AVCZ01000006.1"/>
</dbReference>
<keyword evidence="1" id="KW-0808">Transferase</keyword>
<dbReference type="Pfam" id="PF02283">
    <property type="entry name" value="CobU"/>
    <property type="match status" value="1"/>
</dbReference>
<proteinExistence type="predicted"/>
<keyword evidence="2" id="KW-1185">Reference proteome</keyword>
<comment type="caution">
    <text evidence="1">The sequence shown here is derived from an EMBL/GenBank/DDBJ whole genome shotgun (WGS) entry which is preliminary data.</text>
</comment>
<dbReference type="GO" id="GO:0009236">
    <property type="term" value="P:cobalamin biosynthetic process"/>
    <property type="evidence" value="ECO:0007669"/>
    <property type="project" value="UniProtKB-UniPathway"/>
</dbReference>
<dbReference type="InterPro" id="IPR027417">
    <property type="entry name" value="P-loop_NTPase"/>
</dbReference>
<evidence type="ECO:0000313" key="2">
    <source>
        <dbReference type="Proteomes" id="UP000030595"/>
    </source>
</evidence>
<dbReference type="UniPathway" id="UPA00148">
    <property type="reaction ID" value="UER00236"/>
</dbReference>
<sequence length="141" mass="16466">MKAIIGGAYNGKRKYVEDLLKKQQISYELFEGYIPDKVNFVNNGYFVIYNFEQMVLNYIELDEETIVDQLFQKIKALDTQSNVICICTDFGRGIVPIDKKERKVRDTCGRLYQKLFQESNSVIRIWYGIPQILKGDNNNGY</sequence>
<dbReference type="OrthoDB" id="1766664at2"/>
<dbReference type="SUPFAM" id="SSF52540">
    <property type="entry name" value="P-loop containing nucleoside triphosphate hydrolases"/>
    <property type="match status" value="1"/>
</dbReference>
<dbReference type="EMBL" id="JPVQ01000006">
    <property type="protein sequence ID" value="KGR91563.1"/>
    <property type="molecule type" value="Genomic_DNA"/>
</dbReference>
<dbReference type="AlphaFoldDB" id="A0A0A3J8Q0"/>
<keyword evidence="1" id="KW-0418">Kinase</keyword>
<organism evidence="1 2">
    <name type="scientific">Ureibacillus massiliensis 4400831 = CIP 108448 = CCUG 49529</name>
    <dbReference type="NCBI Taxonomy" id="1211035"/>
    <lineage>
        <taxon>Bacteria</taxon>
        <taxon>Bacillati</taxon>
        <taxon>Bacillota</taxon>
        <taxon>Bacilli</taxon>
        <taxon>Bacillales</taxon>
        <taxon>Caryophanaceae</taxon>
        <taxon>Ureibacillus</taxon>
    </lineage>
</organism>
<dbReference type="GO" id="GO:0000166">
    <property type="term" value="F:nucleotide binding"/>
    <property type="evidence" value="ECO:0007669"/>
    <property type="project" value="InterPro"/>
</dbReference>
<protein>
    <submittedName>
        <fullName evidence="1">Adenosylcobinamide kinase</fullName>
    </submittedName>
</protein>
<evidence type="ECO:0000313" key="1">
    <source>
        <dbReference type="EMBL" id="KGR91563.1"/>
    </source>
</evidence>
<name>A0A0A3J8Q0_9BACL</name>
<dbReference type="GO" id="GO:0043752">
    <property type="term" value="F:adenosylcobinamide kinase activity"/>
    <property type="evidence" value="ECO:0007669"/>
    <property type="project" value="InterPro"/>
</dbReference>
<dbReference type="Proteomes" id="UP000030595">
    <property type="component" value="Unassembled WGS sequence"/>
</dbReference>
<dbReference type="Gene3D" id="3.40.50.300">
    <property type="entry name" value="P-loop containing nucleotide triphosphate hydrolases"/>
    <property type="match status" value="1"/>
</dbReference>